<dbReference type="GO" id="GO:0030983">
    <property type="term" value="F:mismatched DNA binding"/>
    <property type="evidence" value="ECO:0007669"/>
    <property type="project" value="InterPro"/>
</dbReference>
<dbReference type="AlphaFoldDB" id="A0A4P9Z1H5"/>
<dbReference type="InterPro" id="IPR038973">
    <property type="entry name" value="MutL/Mlh/Pms-like"/>
</dbReference>
<proteinExistence type="inferred from homology"/>
<feature type="compositionally biased region" description="Basic residues" evidence="2">
    <location>
        <begin position="540"/>
        <end position="549"/>
    </location>
</feature>
<dbReference type="SUPFAM" id="SSF54211">
    <property type="entry name" value="Ribosomal protein S5 domain 2-like"/>
    <property type="match status" value="1"/>
</dbReference>
<organism evidence="5 6">
    <name type="scientific">Syncephalis pseudoplumigaleata</name>
    <dbReference type="NCBI Taxonomy" id="1712513"/>
    <lineage>
        <taxon>Eukaryota</taxon>
        <taxon>Fungi</taxon>
        <taxon>Fungi incertae sedis</taxon>
        <taxon>Zoopagomycota</taxon>
        <taxon>Zoopagomycotina</taxon>
        <taxon>Zoopagomycetes</taxon>
        <taxon>Zoopagales</taxon>
        <taxon>Piptocephalidaceae</taxon>
        <taxon>Syncephalis</taxon>
    </lineage>
</organism>
<dbReference type="PANTHER" id="PTHR10073">
    <property type="entry name" value="DNA MISMATCH REPAIR PROTEIN MLH, PMS, MUTL"/>
    <property type="match status" value="1"/>
</dbReference>
<dbReference type="GO" id="GO:0016887">
    <property type="term" value="F:ATP hydrolysis activity"/>
    <property type="evidence" value="ECO:0007669"/>
    <property type="project" value="InterPro"/>
</dbReference>
<keyword evidence="3" id="KW-0732">Signal</keyword>
<feature type="compositionally biased region" description="Basic and acidic residues" evidence="2">
    <location>
        <begin position="245"/>
        <end position="254"/>
    </location>
</feature>
<dbReference type="InterPro" id="IPR013507">
    <property type="entry name" value="DNA_mismatch_S5_2-like"/>
</dbReference>
<keyword evidence="6" id="KW-1185">Reference proteome</keyword>
<feature type="domain" description="DNA mismatch repair protein S5" evidence="4">
    <location>
        <begin position="119"/>
        <end position="228"/>
    </location>
</feature>
<dbReference type="Proteomes" id="UP000278143">
    <property type="component" value="Unassembled WGS sequence"/>
</dbReference>
<dbReference type="InterPro" id="IPR020568">
    <property type="entry name" value="Ribosomal_Su5_D2-typ_SF"/>
</dbReference>
<protein>
    <recommendedName>
        <fullName evidence="4">DNA mismatch repair protein S5 domain-containing protein</fullName>
    </recommendedName>
</protein>
<evidence type="ECO:0000256" key="2">
    <source>
        <dbReference type="SAM" id="MobiDB-lite"/>
    </source>
</evidence>
<dbReference type="InterPro" id="IPR036890">
    <property type="entry name" value="HATPase_C_sf"/>
</dbReference>
<dbReference type="GO" id="GO:0006298">
    <property type="term" value="P:mismatch repair"/>
    <property type="evidence" value="ECO:0007669"/>
    <property type="project" value="InterPro"/>
</dbReference>
<feature type="region of interest" description="Disordered" evidence="2">
    <location>
        <begin position="232"/>
        <end position="320"/>
    </location>
</feature>
<feature type="chain" id="PRO_5020995717" description="DNA mismatch repair protein S5 domain-containing protein" evidence="3">
    <location>
        <begin position="19"/>
        <end position="575"/>
    </location>
</feature>
<feature type="region of interest" description="Disordered" evidence="2">
    <location>
        <begin position="540"/>
        <end position="562"/>
    </location>
</feature>
<dbReference type="GO" id="GO:0032389">
    <property type="term" value="C:MutLalpha complex"/>
    <property type="evidence" value="ECO:0007669"/>
    <property type="project" value="TreeGrafter"/>
</dbReference>
<reference evidence="6" key="1">
    <citation type="journal article" date="2018" name="Nat. Microbiol.">
        <title>Leveraging single-cell genomics to expand the fungal tree of life.</title>
        <authorList>
            <person name="Ahrendt S.R."/>
            <person name="Quandt C.A."/>
            <person name="Ciobanu D."/>
            <person name="Clum A."/>
            <person name="Salamov A."/>
            <person name="Andreopoulos B."/>
            <person name="Cheng J.F."/>
            <person name="Woyke T."/>
            <person name="Pelin A."/>
            <person name="Henrissat B."/>
            <person name="Reynolds N.K."/>
            <person name="Benny G.L."/>
            <person name="Smith M.E."/>
            <person name="James T.Y."/>
            <person name="Grigoriev I.V."/>
        </authorList>
    </citation>
    <scope>NUCLEOTIDE SEQUENCE [LARGE SCALE GENOMIC DNA]</scope>
    <source>
        <strain evidence="6">Benny S71-1</strain>
    </source>
</reference>
<feature type="compositionally biased region" description="Basic and acidic residues" evidence="2">
    <location>
        <begin position="550"/>
        <end position="559"/>
    </location>
</feature>
<evidence type="ECO:0000313" key="5">
    <source>
        <dbReference type="EMBL" id="RKP25250.1"/>
    </source>
</evidence>
<dbReference type="OrthoDB" id="10263226at2759"/>
<name>A0A4P9Z1H5_9FUNG</name>
<dbReference type="PANTHER" id="PTHR10073:SF41">
    <property type="entry name" value="MISMATCH REPAIR PROTEIN, PUTATIVE (AFU_ORTHOLOGUE AFUA_8G05820)-RELATED"/>
    <property type="match status" value="1"/>
</dbReference>
<gene>
    <name evidence="5" type="ORF">SYNPS1DRAFT_29011</name>
</gene>
<feature type="signal peptide" evidence="3">
    <location>
        <begin position="1"/>
        <end position="18"/>
    </location>
</feature>
<evidence type="ECO:0000256" key="3">
    <source>
        <dbReference type="SAM" id="SignalP"/>
    </source>
</evidence>
<dbReference type="GO" id="GO:0140664">
    <property type="term" value="F:ATP-dependent DNA damage sensor activity"/>
    <property type="evidence" value="ECO:0007669"/>
    <property type="project" value="InterPro"/>
</dbReference>
<evidence type="ECO:0000259" key="4">
    <source>
        <dbReference type="SMART" id="SM01340"/>
    </source>
</evidence>
<comment type="similarity">
    <text evidence="1">Belongs to the DNA mismatch repair MutL/HexB family.</text>
</comment>
<dbReference type="SMART" id="SM01340">
    <property type="entry name" value="DNA_mis_repair"/>
    <property type="match status" value="1"/>
</dbReference>
<accession>A0A4P9Z1H5</accession>
<evidence type="ECO:0000313" key="6">
    <source>
        <dbReference type="Proteomes" id="UP000278143"/>
    </source>
</evidence>
<sequence>MLARLLMVVAAPGESVHALCTTSDVTLITRTDDEPAATLLELNPTGDVARSHTTSGQRGTSVILAEKQPAKRTLTCILERLHAYALIHTGVRFSLRHCAHETATEWISPGDGCTVKEKVANLMGGQAAAHLQEVSWREHQLEIEALLPQAGAAPALLRLTQPPVICVNGRPMQRADDIRLIERAVCQHYLSSTGMPLVNIDPAKDRVLFHDRAMLMDALHRLLGRTYPAMTASMPHADPPSTTCARERASERAAHRPSKLPLISSSGRGTKTKRQRDSKCKRAKSQWTARPMKQPGRTVVAPPSPTSPKQRPMGQHATDSKVHWPPTMLERHHHPLRDADVQIKAESTTMTMTTTTAFWQCPDKASSLYTRKMTESIAVDWQQVKESVSLPPLDASSLHSPADAAPRIIGQADGIWLGVNSNGLVAIQLASMVGGSPAFELLLSLETESTGDNDGERRIIDRRLLANGFELRRSGSTLMLHGVCSQLLPNYGIADFRELVQLLVDQQRVDNDGKQLFPCMDERNMLRFCRPRRVCQYLEHHHHHHKHGHRSDTSNEQQREQALARLQQGDGIPLY</sequence>
<evidence type="ECO:0000256" key="1">
    <source>
        <dbReference type="ARBA" id="ARBA00006082"/>
    </source>
</evidence>
<dbReference type="EMBL" id="KZ989824">
    <property type="protein sequence ID" value="RKP25250.1"/>
    <property type="molecule type" value="Genomic_DNA"/>
</dbReference>
<dbReference type="GO" id="GO:0005524">
    <property type="term" value="F:ATP binding"/>
    <property type="evidence" value="ECO:0007669"/>
    <property type="project" value="InterPro"/>
</dbReference>
<dbReference type="Gene3D" id="3.30.565.10">
    <property type="entry name" value="Histidine kinase-like ATPase, C-terminal domain"/>
    <property type="match status" value="1"/>
</dbReference>